<gene>
    <name evidence="1" type="ORF">LOK49_LG06G01407</name>
</gene>
<protein>
    <submittedName>
        <fullName evidence="1">Uncharacterized protein</fullName>
    </submittedName>
</protein>
<proteinExistence type="predicted"/>
<dbReference type="EMBL" id="CM045762">
    <property type="protein sequence ID" value="KAI8012566.1"/>
    <property type="molecule type" value="Genomic_DNA"/>
</dbReference>
<sequence>MVISKESTIDRYRLIVALHKPTKLMKLFCLSLASGAYSLFGHNMLPCPYNIFCKLCWQYHRYTPEDEEQDIDELESVRPKSTLRMTSFKDFVDKKEDEVMESIKWKSDSKRQASQRSYRHPSSPSR</sequence>
<dbReference type="Proteomes" id="UP001060215">
    <property type="component" value="Chromosome 5"/>
</dbReference>
<keyword evidence="2" id="KW-1185">Reference proteome</keyword>
<name>A0ACC0HKT2_9ERIC</name>
<accession>A0ACC0HKT2</accession>
<organism evidence="1 2">
    <name type="scientific">Camellia lanceoleosa</name>
    <dbReference type="NCBI Taxonomy" id="1840588"/>
    <lineage>
        <taxon>Eukaryota</taxon>
        <taxon>Viridiplantae</taxon>
        <taxon>Streptophyta</taxon>
        <taxon>Embryophyta</taxon>
        <taxon>Tracheophyta</taxon>
        <taxon>Spermatophyta</taxon>
        <taxon>Magnoliopsida</taxon>
        <taxon>eudicotyledons</taxon>
        <taxon>Gunneridae</taxon>
        <taxon>Pentapetalae</taxon>
        <taxon>asterids</taxon>
        <taxon>Ericales</taxon>
        <taxon>Theaceae</taxon>
        <taxon>Camellia</taxon>
    </lineage>
</organism>
<evidence type="ECO:0000313" key="2">
    <source>
        <dbReference type="Proteomes" id="UP001060215"/>
    </source>
</evidence>
<comment type="caution">
    <text evidence="1">The sequence shown here is derived from an EMBL/GenBank/DDBJ whole genome shotgun (WGS) entry which is preliminary data.</text>
</comment>
<evidence type="ECO:0000313" key="1">
    <source>
        <dbReference type="EMBL" id="KAI8012566.1"/>
    </source>
</evidence>
<reference evidence="1 2" key="1">
    <citation type="journal article" date="2022" name="Plant J.">
        <title>Chromosome-level genome of Camellia lanceoleosa provides a valuable resource for understanding genome evolution and self-incompatibility.</title>
        <authorList>
            <person name="Gong W."/>
            <person name="Xiao S."/>
            <person name="Wang L."/>
            <person name="Liao Z."/>
            <person name="Chang Y."/>
            <person name="Mo W."/>
            <person name="Hu G."/>
            <person name="Li W."/>
            <person name="Zhao G."/>
            <person name="Zhu H."/>
            <person name="Hu X."/>
            <person name="Ji K."/>
            <person name="Xiang X."/>
            <person name="Song Q."/>
            <person name="Yuan D."/>
            <person name="Jin S."/>
            <person name="Zhang L."/>
        </authorList>
    </citation>
    <scope>NUCLEOTIDE SEQUENCE [LARGE SCALE GENOMIC DNA]</scope>
    <source>
        <strain evidence="1">SQ_2022a</strain>
    </source>
</reference>